<gene>
    <name evidence="12" type="ORF">P170DRAFT_457299</name>
</gene>
<dbReference type="SUPFAM" id="SSF53686">
    <property type="entry name" value="Tryptophan synthase beta subunit-like PLP-dependent enzymes"/>
    <property type="match status" value="1"/>
</dbReference>
<evidence type="ECO:0000259" key="11">
    <source>
        <dbReference type="Pfam" id="PF00291"/>
    </source>
</evidence>
<proteinExistence type="inferred from homology"/>
<comment type="similarity">
    <text evidence="4">Belongs to the serine/threonine dehydratase family.</text>
</comment>
<evidence type="ECO:0000256" key="8">
    <source>
        <dbReference type="ARBA" id="ARBA00022898"/>
    </source>
</evidence>
<dbReference type="InterPro" id="IPR000634">
    <property type="entry name" value="Ser/Thr_deHydtase_PyrdxlP-BS"/>
</dbReference>
<evidence type="ECO:0000313" key="13">
    <source>
        <dbReference type="Proteomes" id="UP000234275"/>
    </source>
</evidence>
<evidence type="ECO:0000256" key="5">
    <source>
        <dbReference type="ARBA" id="ARBA00012093"/>
    </source>
</evidence>
<dbReference type="InterPro" id="IPR050147">
    <property type="entry name" value="Ser/Thr_Dehydratase"/>
</dbReference>
<reference evidence="12 13" key="1">
    <citation type="submission" date="2016-12" db="EMBL/GenBank/DDBJ databases">
        <title>The genomes of Aspergillus section Nigri reveals drivers in fungal speciation.</title>
        <authorList>
            <consortium name="DOE Joint Genome Institute"/>
            <person name="Vesth T.C."/>
            <person name="Nybo J."/>
            <person name="Theobald S."/>
            <person name="Brandl J."/>
            <person name="Frisvad J.C."/>
            <person name="Nielsen K.F."/>
            <person name="Lyhne E.K."/>
            <person name="Kogle M.E."/>
            <person name="Kuo A."/>
            <person name="Riley R."/>
            <person name="Clum A."/>
            <person name="Nolan M."/>
            <person name="Lipzen A."/>
            <person name="Salamov A."/>
            <person name="Henrissat B."/>
            <person name="Wiebenga A."/>
            <person name="De Vries R.P."/>
            <person name="Grigoriev I.V."/>
            <person name="Mortensen U.H."/>
            <person name="Andersen M.R."/>
            <person name="Baker S.E."/>
        </authorList>
    </citation>
    <scope>NUCLEOTIDE SEQUENCE [LARGE SCALE GENOMIC DNA]</scope>
    <source>
        <strain evidence="12 13">IBT 23096</strain>
    </source>
</reference>
<dbReference type="FunFam" id="3.40.50.1100:FF:000040">
    <property type="entry name" value="L-serine dehydratase, putative"/>
    <property type="match status" value="1"/>
</dbReference>
<dbReference type="InterPro" id="IPR001926">
    <property type="entry name" value="TrpB-like_PALP"/>
</dbReference>
<comment type="cofactor">
    <cofactor evidence="1">
        <name>pyridoxal 5'-phosphate</name>
        <dbReference type="ChEBI" id="CHEBI:597326"/>
    </cofactor>
</comment>
<dbReference type="Proteomes" id="UP000234275">
    <property type="component" value="Unassembled WGS sequence"/>
</dbReference>
<organism evidence="12 13">
    <name type="scientific">Aspergillus steynii IBT 23096</name>
    <dbReference type="NCBI Taxonomy" id="1392250"/>
    <lineage>
        <taxon>Eukaryota</taxon>
        <taxon>Fungi</taxon>
        <taxon>Dikarya</taxon>
        <taxon>Ascomycota</taxon>
        <taxon>Pezizomycotina</taxon>
        <taxon>Eurotiomycetes</taxon>
        <taxon>Eurotiomycetidae</taxon>
        <taxon>Eurotiales</taxon>
        <taxon>Aspergillaceae</taxon>
        <taxon>Aspergillus</taxon>
        <taxon>Aspergillus subgen. Circumdati</taxon>
    </lineage>
</organism>
<comment type="catalytic activity">
    <reaction evidence="10">
        <text>L-serine = pyruvate + NH4(+)</text>
        <dbReference type="Rhea" id="RHEA:19169"/>
        <dbReference type="ChEBI" id="CHEBI:15361"/>
        <dbReference type="ChEBI" id="CHEBI:28938"/>
        <dbReference type="ChEBI" id="CHEBI:33384"/>
        <dbReference type="EC" id="4.3.1.17"/>
    </reaction>
</comment>
<evidence type="ECO:0000256" key="9">
    <source>
        <dbReference type="ARBA" id="ARBA00023239"/>
    </source>
</evidence>
<comment type="pathway">
    <text evidence="3">Carbohydrate biosynthesis; gluconeogenesis.</text>
</comment>
<dbReference type="InterPro" id="IPR036052">
    <property type="entry name" value="TrpB-like_PALP_sf"/>
</dbReference>
<dbReference type="PROSITE" id="PS00165">
    <property type="entry name" value="DEHYDRATASE_SER_THR"/>
    <property type="match status" value="1"/>
</dbReference>
<dbReference type="GeneID" id="36559406"/>
<name>A0A2I2G1U4_9EURO</name>
<evidence type="ECO:0000313" key="12">
    <source>
        <dbReference type="EMBL" id="PLB46849.1"/>
    </source>
</evidence>
<keyword evidence="7" id="KW-0963">Cytoplasm</keyword>
<protein>
    <recommendedName>
        <fullName evidence="5">L-serine ammonia-lyase</fullName>
        <ecNumber evidence="5">4.3.1.17</ecNumber>
    </recommendedName>
</protein>
<sequence>MRNPWIETPLIESAAFSKAVGCKVFLKLELLQPSGSFKSRGIGFSILQSRLDPENDGKELHFYISSGGNAGLAAVLAARDIGCSCTVIVPYTTKPAMIAKLRAIGATDVFQHGNNWFEADTYLRENFIDNQDEQPDAAKRKNIYVAPFDHPRVWEGAAIMVEEIARQLPPREETASGAFPADAIVCSVGGGGLFNGVVSGLETYQQSRKIAAPKDTYVVATETKGADSLAHSIRHGSLQSLPAITSQATSLGAVCVAPRAFENAQSPPAGVKVVSAVGSDAEAAQGVVRLADEHRLQVELACGISVHVALMIRLRELVPDLTPDSRVVVVVCGGSNVTTEMIVEYRQQLGEGWK</sequence>
<dbReference type="GO" id="GO:0006565">
    <property type="term" value="P:L-serine catabolic process"/>
    <property type="evidence" value="ECO:0007669"/>
    <property type="project" value="TreeGrafter"/>
</dbReference>
<evidence type="ECO:0000256" key="6">
    <source>
        <dbReference type="ARBA" id="ARBA00022432"/>
    </source>
</evidence>
<dbReference type="Gene3D" id="3.40.50.1100">
    <property type="match status" value="2"/>
</dbReference>
<keyword evidence="13" id="KW-1185">Reference proteome</keyword>
<comment type="subcellular location">
    <subcellularLocation>
        <location evidence="2">Cytoplasm</location>
    </subcellularLocation>
</comment>
<dbReference type="GO" id="GO:0005737">
    <property type="term" value="C:cytoplasm"/>
    <property type="evidence" value="ECO:0007669"/>
    <property type="project" value="UniProtKB-SubCell"/>
</dbReference>
<evidence type="ECO:0000256" key="2">
    <source>
        <dbReference type="ARBA" id="ARBA00004496"/>
    </source>
</evidence>
<dbReference type="VEuPathDB" id="FungiDB:P170DRAFT_457299"/>
<comment type="caution">
    <text evidence="12">The sequence shown here is derived from an EMBL/GenBank/DDBJ whole genome shotgun (WGS) entry which is preliminary data.</text>
</comment>
<dbReference type="RefSeq" id="XP_024702151.1">
    <property type="nucleotide sequence ID" value="XM_024851707.1"/>
</dbReference>
<keyword evidence="8" id="KW-0663">Pyridoxal phosphate</keyword>
<keyword evidence="9" id="KW-0456">Lyase</keyword>
<dbReference type="GO" id="GO:0003941">
    <property type="term" value="F:L-serine ammonia-lyase activity"/>
    <property type="evidence" value="ECO:0007669"/>
    <property type="project" value="UniProtKB-EC"/>
</dbReference>
<dbReference type="PANTHER" id="PTHR48078">
    <property type="entry name" value="THREONINE DEHYDRATASE, MITOCHONDRIAL-RELATED"/>
    <property type="match status" value="1"/>
</dbReference>
<feature type="domain" description="Tryptophan synthase beta chain-like PALP" evidence="11">
    <location>
        <begin position="7"/>
        <end position="333"/>
    </location>
</feature>
<evidence type="ECO:0000256" key="1">
    <source>
        <dbReference type="ARBA" id="ARBA00001933"/>
    </source>
</evidence>
<evidence type="ECO:0000256" key="10">
    <source>
        <dbReference type="ARBA" id="ARBA00049406"/>
    </source>
</evidence>
<dbReference type="GO" id="GO:0030170">
    <property type="term" value="F:pyridoxal phosphate binding"/>
    <property type="evidence" value="ECO:0007669"/>
    <property type="project" value="InterPro"/>
</dbReference>
<evidence type="ECO:0000256" key="4">
    <source>
        <dbReference type="ARBA" id="ARBA00010869"/>
    </source>
</evidence>
<evidence type="ECO:0000256" key="7">
    <source>
        <dbReference type="ARBA" id="ARBA00022490"/>
    </source>
</evidence>
<evidence type="ECO:0000256" key="3">
    <source>
        <dbReference type="ARBA" id="ARBA00004742"/>
    </source>
</evidence>
<dbReference type="STRING" id="1392250.A0A2I2G1U4"/>
<dbReference type="OrthoDB" id="7773036at2759"/>
<dbReference type="PANTHER" id="PTHR48078:SF2">
    <property type="entry name" value="CATABOLIC L-SERINE_THREONINE DEHYDRATASE"/>
    <property type="match status" value="1"/>
</dbReference>
<dbReference type="GO" id="GO:0006567">
    <property type="term" value="P:L-threonine catabolic process"/>
    <property type="evidence" value="ECO:0007669"/>
    <property type="project" value="TreeGrafter"/>
</dbReference>
<dbReference type="EMBL" id="MSFO01000006">
    <property type="protein sequence ID" value="PLB46849.1"/>
    <property type="molecule type" value="Genomic_DNA"/>
</dbReference>
<keyword evidence="6" id="KW-0312">Gluconeogenesis</keyword>
<dbReference type="GO" id="GO:0006094">
    <property type="term" value="P:gluconeogenesis"/>
    <property type="evidence" value="ECO:0007669"/>
    <property type="project" value="UniProtKB-KW"/>
</dbReference>
<accession>A0A2I2G1U4</accession>
<dbReference type="GO" id="GO:0009097">
    <property type="term" value="P:isoleucine biosynthetic process"/>
    <property type="evidence" value="ECO:0007669"/>
    <property type="project" value="TreeGrafter"/>
</dbReference>
<dbReference type="GO" id="GO:0004794">
    <property type="term" value="F:threonine deaminase activity"/>
    <property type="evidence" value="ECO:0007669"/>
    <property type="project" value="TreeGrafter"/>
</dbReference>
<dbReference type="EC" id="4.3.1.17" evidence="5"/>
<dbReference type="Pfam" id="PF00291">
    <property type="entry name" value="PALP"/>
    <property type="match status" value="1"/>
</dbReference>
<dbReference type="AlphaFoldDB" id="A0A2I2G1U4"/>